<evidence type="ECO:0000313" key="2">
    <source>
        <dbReference type="Proteomes" id="UP000243494"/>
    </source>
</evidence>
<sequence>MCLKLNEKHLEIAKILVEKIKNEQTISYSELSEKVGIILGKNSELYHYIGDLSYYSFDNEMPLISAIVVRKEENMSGEGFYGVYEDKRDIKVNKNKHIEVFIEELNRVMKYDNWDKLIELL</sequence>
<dbReference type="RefSeq" id="WP_095406069.1">
    <property type="nucleotide sequence ID" value="NZ_NOJZ02000062.1"/>
</dbReference>
<protein>
    <submittedName>
        <fullName evidence="1">Uncharacterized protein</fullName>
    </submittedName>
</protein>
<comment type="caution">
    <text evidence="1">The sequence shown here is derived from an EMBL/GenBank/DDBJ whole genome shotgun (WGS) entry which is preliminary data.</text>
</comment>
<dbReference type="AlphaFoldDB" id="A0A371IPM3"/>
<proteinExistence type="predicted"/>
<gene>
    <name evidence="1" type="ORF">CHF27_013495</name>
</gene>
<keyword evidence="2" id="KW-1185">Reference proteome</keyword>
<evidence type="ECO:0000313" key="1">
    <source>
        <dbReference type="EMBL" id="RDY22428.1"/>
    </source>
</evidence>
<accession>A0A371IPM3</accession>
<dbReference type="EMBL" id="NOJZ02000062">
    <property type="protein sequence ID" value="RDY22428.1"/>
    <property type="molecule type" value="Genomic_DNA"/>
</dbReference>
<dbReference type="Proteomes" id="UP000243494">
    <property type="component" value="Unassembled WGS sequence"/>
</dbReference>
<organism evidence="1 2">
    <name type="scientific">Romboutsia maritimum</name>
    <dbReference type="NCBI Taxonomy" id="2020948"/>
    <lineage>
        <taxon>Bacteria</taxon>
        <taxon>Bacillati</taxon>
        <taxon>Bacillota</taxon>
        <taxon>Clostridia</taxon>
        <taxon>Peptostreptococcales</taxon>
        <taxon>Peptostreptococcaceae</taxon>
        <taxon>Romboutsia</taxon>
    </lineage>
</organism>
<name>A0A371IPM3_9FIRM</name>
<reference evidence="1 2" key="1">
    <citation type="journal article" date="2017" name="Genome Announc.">
        <title>Draft Genome Sequence of Romboutsia maritimum sp. nov. Strain CCRI-22766(T), Isolated from Coastal Estuarine Mud.</title>
        <authorList>
            <person name="Maheux A.F."/>
            <person name="Boudreau D.K."/>
            <person name="Berube E."/>
            <person name="Boissinot M."/>
            <person name="Raymond F."/>
            <person name="Brodeur S."/>
            <person name="Corbeil J."/>
            <person name="Brightwell G."/>
            <person name="Broda D."/>
            <person name="Omar R.F."/>
            <person name="Bergeron M.G."/>
        </authorList>
    </citation>
    <scope>NUCLEOTIDE SEQUENCE [LARGE SCALE GENOMIC DNA]</scope>
    <source>
        <strain evidence="1 2">CCRI-22766</strain>
    </source>
</reference>